<evidence type="ECO:0000313" key="1">
    <source>
        <dbReference type="EMBL" id="SHM12018.1"/>
    </source>
</evidence>
<dbReference type="RefSeq" id="WP_073283421.1">
    <property type="nucleotide sequence ID" value="NZ_FRCP01000006.1"/>
</dbReference>
<gene>
    <name evidence="1" type="ORF">SAMN02746066_00871</name>
</gene>
<dbReference type="InterPro" id="IPR005585">
    <property type="entry name" value="DUF327"/>
</dbReference>
<proteinExistence type="predicted"/>
<reference evidence="1 2" key="1">
    <citation type="submission" date="2016-11" db="EMBL/GenBank/DDBJ databases">
        <authorList>
            <person name="Jaros S."/>
            <person name="Januszkiewicz K."/>
            <person name="Wedrychowicz H."/>
        </authorList>
    </citation>
    <scope>NUCLEOTIDE SEQUENCE [LARGE SCALE GENOMIC DNA]</scope>
    <source>
        <strain evidence="1 2">DSM 15930</strain>
    </source>
</reference>
<protein>
    <recommendedName>
        <fullName evidence="3">DUF327 domain-containing protein</fullName>
    </recommendedName>
</protein>
<sequence length="146" mass="17332">MDIKVNQMQNVNQVETRNQITENDGSFKFTLISNIEEQDLQSRLNFMMKEIIQHGNKLAKHMDIRDMKKYRQLIKEFMNEIVNRSHKFSRENFLDKRGRHRVYGMVKLVDKTLDELATELIKDETDHISILNKIDEIKGLLLDILA</sequence>
<dbReference type="SUPFAM" id="SSF158397">
    <property type="entry name" value="TM1646-like"/>
    <property type="match status" value="1"/>
</dbReference>
<dbReference type="OrthoDB" id="1680946at2"/>
<dbReference type="Pfam" id="PF03885">
    <property type="entry name" value="DUF327"/>
    <property type="match status" value="1"/>
</dbReference>
<accession>A0A1M7G7F5</accession>
<dbReference type="EMBL" id="FRCP01000006">
    <property type="protein sequence ID" value="SHM12018.1"/>
    <property type="molecule type" value="Genomic_DNA"/>
</dbReference>
<dbReference type="InterPro" id="IPR024042">
    <property type="entry name" value="TM1646-like_dom_sf"/>
</dbReference>
<keyword evidence="2" id="KW-1185">Reference proteome</keyword>
<dbReference type="AlphaFoldDB" id="A0A1M7G7F5"/>
<name>A0A1M7G7F5_9FIRM</name>
<evidence type="ECO:0000313" key="2">
    <source>
        <dbReference type="Proteomes" id="UP000184038"/>
    </source>
</evidence>
<dbReference type="STRING" id="1120996.SAMN02746066_00871"/>
<dbReference type="Gene3D" id="1.20.120.490">
    <property type="entry name" value="Hypothetical protein TM1646-like domain"/>
    <property type="match status" value="1"/>
</dbReference>
<evidence type="ECO:0008006" key="3">
    <source>
        <dbReference type="Google" id="ProtNLM"/>
    </source>
</evidence>
<dbReference type="Proteomes" id="UP000184038">
    <property type="component" value="Unassembled WGS sequence"/>
</dbReference>
<organism evidence="1 2">
    <name type="scientific">Anaerosporobacter mobilis DSM 15930</name>
    <dbReference type="NCBI Taxonomy" id="1120996"/>
    <lineage>
        <taxon>Bacteria</taxon>
        <taxon>Bacillati</taxon>
        <taxon>Bacillota</taxon>
        <taxon>Clostridia</taxon>
        <taxon>Lachnospirales</taxon>
        <taxon>Lachnospiraceae</taxon>
        <taxon>Anaerosporobacter</taxon>
    </lineage>
</organism>